<keyword evidence="3" id="KW-1185">Reference proteome</keyword>
<dbReference type="AlphaFoldDB" id="A0AAF0JU92"/>
<proteinExistence type="predicted"/>
<evidence type="ECO:0000256" key="1">
    <source>
        <dbReference type="SAM" id="MobiDB-lite"/>
    </source>
</evidence>
<dbReference type="KEGG" id="manq:L1994_03520"/>
<evidence type="ECO:0000313" key="2">
    <source>
        <dbReference type="EMBL" id="WFN37468.1"/>
    </source>
</evidence>
<dbReference type="Gene3D" id="2.160.10.10">
    <property type="entry name" value="Hexapeptide repeat proteins"/>
    <property type="match status" value="1"/>
</dbReference>
<dbReference type="GeneID" id="79949435"/>
<dbReference type="RefSeq" id="WP_278100309.1">
    <property type="nucleotide sequence ID" value="NZ_CP091092.1"/>
</dbReference>
<dbReference type="InterPro" id="IPR011004">
    <property type="entry name" value="Trimer_LpxA-like_sf"/>
</dbReference>
<feature type="region of interest" description="Disordered" evidence="1">
    <location>
        <begin position="153"/>
        <end position="174"/>
    </location>
</feature>
<sequence length="174" mass="19084">MKLYRDGDTFIAPKGSYFEGNVKINGNFIVPPCTHFWGHLAVDGNLELGPHSSVRYKVTCRNAVIGSDVKIGGDVNVEGDITVCDNAKMPLINAGGDVILRPGVETGDVKSSGTIYIFGKVKSGKLLGRQVKVLRNPADEYRGDYAVKQDVISESEESGFSFEKTQEEYQQEDY</sequence>
<dbReference type="SUPFAM" id="SSF51161">
    <property type="entry name" value="Trimeric LpxA-like enzymes"/>
    <property type="match status" value="1"/>
</dbReference>
<protein>
    <submittedName>
        <fullName evidence="2">Polymer-forming cytoskeletal protein</fullName>
    </submittedName>
</protein>
<organism evidence="2 3">
    <name type="scientific">Methanomicrobium antiquum</name>
    <dbReference type="NCBI Taxonomy" id="487686"/>
    <lineage>
        <taxon>Archaea</taxon>
        <taxon>Methanobacteriati</taxon>
        <taxon>Methanobacteriota</taxon>
        <taxon>Stenosarchaea group</taxon>
        <taxon>Methanomicrobia</taxon>
        <taxon>Methanomicrobiales</taxon>
        <taxon>Methanomicrobiaceae</taxon>
        <taxon>Methanomicrobium</taxon>
    </lineage>
</organism>
<gene>
    <name evidence="2" type="ORF">L1994_03520</name>
</gene>
<dbReference type="Proteomes" id="UP001218895">
    <property type="component" value="Chromosome"/>
</dbReference>
<dbReference type="EMBL" id="CP091092">
    <property type="protein sequence ID" value="WFN37468.1"/>
    <property type="molecule type" value="Genomic_DNA"/>
</dbReference>
<evidence type="ECO:0000313" key="3">
    <source>
        <dbReference type="Proteomes" id="UP001218895"/>
    </source>
</evidence>
<name>A0AAF0JU92_9EURY</name>
<reference evidence="2" key="1">
    <citation type="submission" date="2022-01" db="EMBL/GenBank/DDBJ databases">
        <title>Complete genome of Methanomicrobium antiquum DSM 21220.</title>
        <authorList>
            <person name="Chen S.-C."/>
            <person name="You Y.-T."/>
            <person name="Zhou Y.-Z."/>
            <person name="Lai M.-C."/>
        </authorList>
    </citation>
    <scope>NUCLEOTIDE SEQUENCE</scope>
    <source>
        <strain evidence="2">DSM 21220</strain>
    </source>
</reference>
<accession>A0AAF0JU92</accession>